<gene>
    <name evidence="1" type="ORF">GCM10023335_15210</name>
</gene>
<protein>
    <submittedName>
        <fullName evidence="1">Uncharacterized protein</fullName>
    </submittedName>
</protein>
<evidence type="ECO:0000313" key="2">
    <source>
        <dbReference type="Proteomes" id="UP001501759"/>
    </source>
</evidence>
<proteinExistence type="predicted"/>
<reference evidence="2" key="1">
    <citation type="journal article" date="2019" name="Int. J. Syst. Evol. Microbiol.">
        <title>The Global Catalogue of Microorganisms (GCM) 10K type strain sequencing project: providing services to taxonomists for standard genome sequencing and annotation.</title>
        <authorList>
            <consortium name="The Broad Institute Genomics Platform"/>
            <consortium name="The Broad Institute Genome Sequencing Center for Infectious Disease"/>
            <person name="Wu L."/>
            <person name="Ma J."/>
        </authorList>
    </citation>
    <scope>NUCLEOTIDE SEQUENCE [LARGE SCALE GENOMIC DNA]</scope>
    <source>
        <strain evidence="2">JCM 18409</strain>
    </source>
</reference>
<comment type="caution">
    <text evidence="1">The sequence shown here is derived from an EMBL/GenBank/DDBJ whole genome shotgun (WGS) entry which is preliminary data.</text>
</comment>
<sequence>MILACEPELGRGTRTRREVRLTRAVPPSPGAGRFGPARQPMYAGDTAAVLMRRGAPVPSDGTV</sequence>
<accession>A0ABP9IM10</accession>
<evidence type="ECO:0000313" key="1">
    <source>
        <dbReference type="EMBL" id="GAA5000831.1"/>
    </source>
</evidence>
<dbReference type="EMBL" id="BAABKB010000002">
    <property type="protein sequence ID" value="GAA5000831.1"/>
    <property type="molecule type" value="Genomic_DNA"/>
</dbReference>
<dbReference type="Proteomes" id="UP001501759">
    <property type="component" value="Unassembled WGS sequence"/>
</dbReference>
<keyword evidence="2" id="KW-1185">Reference proteome</keyword>
<organism evidence="1 2">
    <name type="scientific">Streptomyces siamensis</name>
    <dbReference type="NCBI Taxonomy" id="1274986"/>
    <lineage>
        <taxon>Bacteria</taxon>
        <taxon>Bacillati</taxon>
        <taxon>Actinomycetota</taxon>
        <taxon>Actinomycetes</taxon>
        <taxon>Kitasatosporales</taxon>
        <taxon>Streptomycetaceae</taxon>
        <taxon>Streptomyces</taxon>
    </lineage>
</organism>
<name>A0ABP9IM10_9ACTN</name>